<reference evidence="17" key="2">
    <citation type="journal article" date="2017" name="J. Anim. Genet.">
        <title>Multiple reference genome sequences of hot pepper reveal the massive evolution of plant disease resistance genes by retroduplication.</title>
        <authorList>
            <person name="Kim S."/>
            <person name="Park J."/>
            <person name="Yeom S.-I."/>
            <person name="Kim Y.-M."/>
            <person name="Seo E."/>
            <person name="Kim K.-T."/>
            <person name="Kim M.-S."/>
            <person name="Lee J.M."/>
            <person name="Cheong K."/>
            <person name="Shin H.-S."/>
            <person name="Kim S.-B."/>
            <person name="Han K."/>
            <person name="Lee J."/>
            <person name="Park M."/>
            <person name="Lee H.-A."/>
            <person name="Lee H.-Y."/>
            <person name="Lee Y."/>
            <person name="Oh S."/>
            <person name="Lee J.H."/>
            <person name="Choi E."/>
            <person name="Choi E."/>
            <person name="Lee S.E."/>
            <person name="Jeon J."/>
            <person name="Kim H."/>
            <person name="Choi G."/>
            <person name="Song H."/>
            <person name="Lee J."/>
            <person name="Lee S.-C."/>
            <person name="Kwon J.-K."/>
            <person name="Lee H.-Y."/>
            <person name="Koo N."/>
            <person name="Hong Y."/>
            <person name="Kim R.W."/>
            <person name="Kang W.-H."/>
            <person name="Huh J.H."/>
            <person name="Kang B.-C."/>
            <person name="Yang T.-J."/>
            <person name="Lee Y.-H."/>
            <person name="Bennetzen J.L."/>
            <person name="Choi D."/>
        </authorList>
    </citation>
    <scope>NUCLEOTIDE SEQUENCE [LARGE SCALE GENOMIC DNA]</scope>
    <source>
        <strain evidence="17">cv. PBC81</strain>
    </source>
</reference>
<evidence type="ECO:0000256" key="10">
    <source>
        <dbReference type="ARBA" id="ARBA00038341"/>
    </source>
</evidence>
<dbReference type="GO" id="GO:0006885">
    <property type="term" value="P:regulation of pH"/>
    <property type="evidence" value="ECO:0007669"/>
    <property type="project" value="TreeGrafter"/>
</dbReference>
<feature type="region of interest" description="Disordered" evidence="11">
    <location>
        <begin position="798"/>
        <end position="849"/>
    </location>
</feature>
<comment type="similarity">
    <text evidence="10">Belongs to the monovalent cation:proton antiporter 2 (CPA2) transporter (TC 2.A.37) family. CHX (TC 2.A.37.4) subfamily.</text>
</comment>
<evidence type="ECO:0000313" key="17">
    <source>
        <dbReference type="Proteomes" id="UP000224567"/>
    </source>
</evidence>
<feature type="transmembrane region" description="Helical" evidence="12">
    <location>
        <begin position="165"/>
        <end position="186"/>
    </location>
</feature>
<sequence length="849" mass="93169">MSDDIIISNSEKIVCYAPTMITTTGIWQGDNPLDYSLPLFIVQLTLVVVVTRLLVFILKPIRQPRVIAEILGGVILGPSVLGRSNKFAETIFPQRSVMVLETMANIGLLYFLFLVGVEMDIAVIRQNGKRSLIIAIAGMILPFVIGSSFSFLLHEKSQNTKEGTFILFLGLALSVTSFPVLARILAELKLINTEIGKLAMSASLINDMLAWVVLAFAIAFTENKDTSLASLWVILSSIAFICLCFFVVKPLIGRRIKQTPEGESISEFNVCLILSGVMIAGFITDVIGTHSVFGAFVFGLIIPSGPLGLTLIERLEDFVSGLLLPLFFAISGLKTEVSAIDGAKTWGVLFVVIILACAGKVIGVVLVSFFYQMPFYEGLSLGFLMNAKGLIEMIVLNVGKDQKVLDEKSFAIMVIVALGMTAVITPIVTMVYKPSKNFTPYKRRTVQKIKLDREFRVVVSIHTPRIVPTVISLLESSCPTKKSPICVYALHLVELTGRASGMLIVHNMRKSGRPAMNRTQAQSDHIINAFENFEKSTGCVYVQTLTAVSPYSTMHEDICVIAEEKRAALIIVPFHKQQAVDGGLEATNPAFRTINQNVLANAPCSVGILVDRGLSGSARSTMNQVSHHVAVLFFGGPDDREALAYAWRMSEHPNVNLTVMRFLPGETVIETERSDSTNSRNDHSILTVETERDREKQLDEEYVTHFRTKTGNDESIAYIERVVNHGEETVGAIRTIDNSHDLFIVGRGQGTISPLTSGLTDWSECPELGAIGDLLASSDFAMTASVLVVQQYVGMGSGDPLATPDSPSQHSEHVNIEQTNRTSHSSYTSQSSYREQLQQQQQPDFHSQH</sequence>
<keyword evidence="3" id="KW-0050">Antiport</keyword>
<evidence type="ECO:0000256" key="8">
    <source>
        <dbReference type="ARBA" id="ARBA00023065"/>
    </source>
</evidence>
<organism evidence="16 17">
    <name type="scientific">Capsicum baccatum</name>
    <name type="common">Peruvian pepper</name>
    <dbReference type="NCBI Taxonomy" id="33114"/>
    <lineage>
        <taxon>Eukaryota</taxon>
        <taxon>Viridiplantae</taxon>
        <taxon>Streptophyta</taxon>
        <taxon>Embryophyta</taxon>
        <taxon>Tracheophyta</taxon>
        <taxon>Spermatophyta</taxon>
        <taxon>Magnoliopsida</taxon>
        <taxon>eudicotyledons</taxon>
        <taxon>Gunneridae</taxon>
        <taxon>Pentapetalae</taxon>
        <taxon>asterids</taxon>
        <taxon>lamiids</taxon>
        <taxon>Solanales</taxon>
        <taxon>Solanaceae</taxon>
        <taxon>Solanoideae</taxon>
        <taxon>Capsiceae</taxon>
        <taxon>Capsicum</taxon>
    </lineage>
</organism>
<evidence type="ECO:0000256" key="7">
    <source>
        <dbReference type="ARBA" id="ARBA00022989"/>
    </source>
</evidence>
<dbReference type="InterPro" id="IPR057290">
    <property type="entry name" value="CHX17_C"/>
</dbReference>
<feature type="transmembrane region" description="Helical" evidence="12">
    <location>
        <begin position="227"/>
        <end position="248"/>
    </location>
</feature>
<dbReference type="OrthoDB" id="2687058at2759"/>
<dbReference type="Gene3D" id="3.40.50.12370">
    <property type="match status" value="1"/>
</dbReference>
<dbReference type="FunFam" id="1.20.1530.20:FF:000003">
    <property type="entry name" value="Cation/H(+) antiporter 15"/>
    <property type="match status" value="1"/>
</dbReference>
<evidence type="ECO:0000259" key="13">
    <source>
        <dbReference type="Pfam" id="PF00999"/>
    </source>
</evidence>
<accession>A0A2G2XKU1</accession>
<feature type="transmembrane region" description="Helical" evidence="12">
    <location>
        <begin position="268"/>
        <end position="287"/>
    </location>
</feature>
<evidence type="ECO:0000259" key="15">
    <source>
        <dbReference type="Pfam" id="PF23259"/>
    </source>
</evidence>
<feature type="domain" description="Cation/H+ exchanger transmembrane" evidence="13">
    <location>
        <begin position="50"/>
        <end position="428"/>
    </location>
</feature>
<keyword evidence="8" id="KW-0406">Ion transport</keyword>
<dbReference type="Pfam" id="PF23259">
    <property type="entry name" value="CHX17_C"/>
    <property type="match status" value="1"/>
</dbReference>
<dbReference type="AlphaFoldDB" id="A0A2G2XKU1"/>
<keyword evidence="17" id="KW-1185">Reference proteome</keyword>
<keyword evidence="6" id="KW-0630">Potassium</keyword>
<dbReference type="Pfam" id="PF23256">
    <property type="entry name" value="CHX17_2nd"/>
    <property type="match status" value="1"/>
</dbReference>
<evidence type="ECO:0000256" key="11">
    <source>
        <dbReference type="SAM" id="MobiDB-lite"/>
    </source>
</evidence>
<feature type="transmembrane region" description="Helical" evidence="12">
    <location>
        <begin position="102"/>
        <end position="124"/>
    </location>
</feature>
<feature type="transmembrane region" description="Helical" evidence="12">
    <location>
        <begin position="37"/>
        <end position="58"/>
    </location>
</feature>
<protein>
    <submittedName>
        <fullName evidence="16">Cation/H(+) antiporter 15</fullName>
    </submittedName>
</protein>
<dbReference type="Proteomes" id="UP000224567">
    <property type="component" value="Unassembled WGS sequence"/>
</dbReference>
<reference evidence="16 17" key="1">
    <citation type="journal article" date="2017" name="Genome Biol.">
        <title>New reference genome sequences of hot pepper reveal the massive evolution of plant disease-resistance genes by retroduplication.</title>
        <authorList>
            <person name="Kim S."/>
            <person name="Park J."/>
            <person name="Yeom S.I."/>
            <person name="Kim Y.M."/>
            <person name="Seo E."/>
            <person name="Kim K.T."/>
            <person name="Kim M.S."/>
            <person name="Lee J.M."/>
            <person name="Cheong K."/>
            <person name="Shin H.S."/>
            <person name="Kim S.B."/>
            <person name="Han K."/>
            <person name="Lee J."/>
            <person name="Park M."/>
            <person name="Lee H.A."/>
            <person name="Lee H.Y."/>
            <person name="Lee Y."/>
            <person name="Oh S."/>
            <person name="Lee J.H."/>
            <person name="Choi E."/>
            <person name="Choi E."/>
            <person name="Lee S.E."/>
            <person name="Jeon J."/>
            <person name="Kim H."/>
            <person name="Choi G."/>
            <person name="Song H."/>
            <person name="Lee J."/>
            <person name="Lee S.C."/>
            <person name="Kwon J.K."/>
            <person name="Lee H.Y."/>
            <person name="Koo N."/>
            <person name="Hong Y."/>
            <person name="Kim R.W."/>
            <person name="Kang W.H."/>
            <person name="Huh J.H."/>
            <person name="Kang B.C."/>
            <person name="Yang T.J."/>
            <person name="Lee Y.H."/>
            <person name="Bennetzen J.L."/>
            <person name="Choi D."/>
        </authorList>
    </citation>
    <scope>NUCLEOTIDE SEQUENCE [LARGE SCALE GENOMIC DNA]</scope>
    <source>
        <strain evidence="17">cv. PBC81</strain>
    </source>
</reference>
<feature type="domain" description="Cation/H(+) antiporter C-terminal" evidence="15">
    <location>
        <begin position="628"/>
        <end position="794"/>
    </location>
</feature>
<feature type="transmembrane region" description="Helical" evidence="12">
    <location>
        <begin position="198"/>
        <end position="221"/>
    </location>
</feature>
<dbReference type="GO" id="GO:0016020">
    <property type="term" value="C:membrane"/>
    <property type="evidence" value="ECO:0007669"/>
    <property type="project" value="UniProtKB-SubCell"/>
</dbReference>
<feature type="domain" description="Cation/H(+) antiporter central" evidence="14">
    <location>
        <begin position="485"/>
        <end position="620"/>
    </location>
</feature>
<keyword evidence="9 12" id="KW-0472">Membrane</keyword>
<evidence type="ECO:0000256" key="2">
    <source>
        <dbReference type="ARBA" id="ARBA00022448"/>
    </source>
</evidence>
<dbReference type="InterPro" id="IPR006153">
    <property type="entry name" value="Cation/H_exchanger_TM"/>
</dbReference>
<keyword evidence="2" id="KW-0813">Transport</keyword>
<evidence type="ECO:0000256" key="4">
    <source>
        <dbReference type="ARBA" id="ARBA00022538"/>
    </source>
</evidence>
<feature type="transmembrane region" description="Helical" evidence="12">
    <location>
        <begin position="319"/>
        <end position="340"/>
    </location>
</feature>
<dbReference type="InterPro" id="IPR038770">
    <property type="entry name" value="Na+/solute_symporter_sf"/>
</dbReference>
<comment type="caution">
    <text evidence="16">The sequence shown here is derived from an EMBL/GenBank/DDBJ whole genome shotgun (WGS) entry which is preliminary data.</text>
</comment>
<evidence type="ECO:0000259" key="14">
    <source>
        <dbReference type="Pfam" id="PF23256"/>
    </source>
</evidence>
<dbReference type="GO" id="GO:1902600">
    <property type="term" value="P:proton transmembrane transport"/>
    <property type="evidence" value="ECO:0007669"/>
    <property type="project" value="InterPro"/>
</dbReference>
<gene>
    <name evidence="16" type="ORF">CQW23_00476</name>
</gene>
<evidence type="ECO:0000256" key="5">
    <source>
        <dbReference type="ARBA" id="ARBA00022692"/>
    </source>
</evidence>
<evidence type="ECO:0000256" key="1">
    <source>
        <dbReference type="ARBA" id="ARBA00004141"/>
    </source>
</evidence>
<keyword evidence="4" id="KW-0633">Potassium transport</keyword>
<comment type="subcellular location">
    <subcellularLocation>
        <location evidence="1">Membrane</location>
        <topology evidence="1">Multi-pass membrane protein</topology>
    </subcellularLocation>
</comment>
<evidence type="ECO:0000256" key="9">
    <source>
        <dbReference type="ARBA" id="ARBA00023136"/>
    </source>
</evidence>
<dbReference type="GO" id="GO:0015297">
    <property type="term" value="F:antiporter activity"/>
    <property type="evidence" value="ECO:0007669"/>
    <property type="project" value="UniProtKB-KW"/>
</dbReference>
<dbReference type="GO" id="GO:0012505">
    <property type="term" value="C:endomembrane system"/>
    <property type="evidence" value="ECO:0007669"/>
    <property type="project" value="TreeGrafter"/>
</dbReference>
<dbReference type="GO" id="GO:0006813">
    <property type="term" value="P:potassium ion transport"/>
    <property type="evidence" value="ECO:0007669"/>
    <property type="project" value="UniProtKB-KW"/>
</dbReference>
<keyword evidence="7 12" id="KW-1133">Transmembrane helix</keyword>
<dbReference type="Pfam" id="PF00999">
    <property type="entry name" value="Na_H_Exchanger"/>
    <property type="match status" value="1"/>
</dbReference>
<dbReference type="PANTHER" id="PTHR32468">
    <property type="entry name" value="CATION/H + ANTIPORTER"/>
    <property type="match status" value="1"/>
</dbReference>
<evidence type="ECO:0000256" key="6">
    <source>
        <dbReference type="ARBA" id="ARBA00022958"/>
    </source>
</evidence>
<proteinExistence type="inferred from homology"/>
<feature type="transmembrane region" description="Helical" evidence="12">
    <location>
        <begin position="410"/>
        <end position="432"/>
    </location>
</feature>
<evidence type="ECO:0000256" key="12">
    <source>
        <dbReference type="SAM" id="Phobius"/>
    </source>
</evidence>
<feature type="transmembrane region" description="Helical" evidence="12">
    <location>
        <begin position="65"/>
        <end position="82"/>
    </location>
</feature>
<evidence type="ECO:0000256" key="3">
    <source>
        <dbReference type="ARBA" id="ARBA00022449"/>
    </source>
</evidence>
<dbReference type="Gene3D" id="1.20.1530.20">
    <property type="match status" value="1"/>
</dbReference>
<dbReference type="InterPro" id="IPR057291">
    <property type="entry name" value="CHX17_2nd"/>
</dbReference>
<feature type="transmembrane region" description="Helical" evidence="12">
    <location>
        <begin position="346"/>
        <end position="371"/>
    </location>
</feature>
<keyword evidence="5 12" id="KW-0812">Transmembrane</keyword>
<dbReference type="InterPro" id="IPR050794">
    <property type="entry name" value="CPA2_transporter"/>
</dbReference>
<feature type="compositionally biased region" description="Low complexity" evidence="11">
    <location>
        <begin position="822"/>
        <end position="849"/>
    </location>
</feature>
<evidence type="ECO:0000313" key="16">
    <source>
        <dbReference type="EMBL" id="PHT58113.1"/>
    </source>
</evidence>
<dbReference type="PANTHER" id="PTHR32468:SF163">
    <property type="entry name" value="CATION_H(+) ANTIPORTER 15-LIKE"/>
    <property type="match status" value="1"/>
</dbReference>
<feature type="transmembrane region" description="Helical" evidence="12">
    <location>
        <begin position="293"/>
        <end position="312"/>
    </location>
</feature>
<dbReference type="EMBL" id="MLFT02000001">
    <property type="protein sequence ID" value="PHT58113.1"/>
    <property type="molecule type" value="Genomic_DNA"/>
</dbReference>
<feature type="transmembrane region" description="Helical" evidence="12">
    <location>
        <begin position="131"/>
        <end position="153"/>
    </location>
</feature>
<name>A0A2G2XKU1_CAPBA</name>